<protein>
    <submittedName>
        <fullName evidence="2">Uncharacterized protein</fullName>
    </submittedName>
</protein>
<keyword evidence="1" id="KW-1185">Reference proteome</keyword>
<evidence type="ECO:0000313" key="1">
    <source>
        <dbReference type="Proteomes" id="UP000095281"/>
    </source>
</evidence>
<organism evidence="1 2">
    <name type="scientific">Meloidogyne hapla</name>
    <name type="common">Root-knot nematode worm</name>
    <dbReference type="NCBI Taxonomy" id="6305"/>
    <lineage>
        <taxon>Eukaryota</taxon>
        <taxon>Metazoa</taxon>
        <taxon>Ecdysozoa</taxon>
        <taxon>Nematoda</taxon>
        <taxon>Chromadorea</taxon>
        <taxon>Rhabditida</taxon>
        <taxon>Tylenchina</taxon>
        <taxon>Tylenchomorpha</taxon>
        <taxon>Tylenchoidea</taxon>
        <taxon>Meloidogynidae</taxon>
        <taxon>Meloidogyninae</taxon>
        <taxon>Meloidogyne</taxon>
    </lineage>
</organism>
<dbReference type="Proteomes" id="UP000095281">
    <property type="component" value="Unplaced"/>
</dbReference>
<dbReference type="AlphaFoldDB" id="A0A1I8B9K4"/>
<name>A0A1I8B9K4_MELHA</name>
<evidence type="ECO:0000313" key="2">
    <source>
        <dbReference type="WBParaSite" id="MhA1_Contig1695.frz3.gene1"/>
    </source>
</evidence>
<proteinExistence type="predicted"/>
<reference evidence="2" key="1">
    <citation type="submission" date="2016-11" db="UniProtKB">
        <authorList>
            <consortium name="WormBaseParasite"/>
        </authorList>
    </citation>
    <scope>IDENTIFICATION</scope>
</reference>
<dbReference type="WBParaSite" id="MhA1_Contig1695.frz3.gene1">
    <property type="protein sequence ID" value="MhA1_Contig1695.frz3.gene1"/>
    <property type="gene ID" value="MhA1_Contig1695.frz3.gene1"/>
</dbReference>
<sequence length="119" mass="12785">MIAPSPNKPNNNLINNPLTNASIAQTLLQLGGISNNILNTPGTYGLALPQQNNGNSLDLFGTNQYQQQQDQQLSLLLQQQQMALFQQQQQNNGGISLGEYTNNFGGTDSAGQLLISSVL</sequence>
<accession>A0A1I8B9K4</accession>